<comment type="function">
    <text evidence="1 6">Catalyzes the insertion of molybdate into adenylated molybdopterin with the concomitant release of AMP.</text>
</comment>
<dbReference type="InterPro" id="IPR005111">
    <property type="entry name" value="MoeA_C_domain_IV"/>
</dbReference>
<evidence type="ECO:0000256" key="1">
    <source>
        <dbReference type="ARBA" id="ARBA00002901"/>
    </source>
</evidence>
<dbReference type="InterPro" id="IPR005110">
    <property type="entry name" value="MoeA_linker/N"/>
</dbReference>
<evidence type="ECO:0000259" key="7">
    <source>
        <dbReference type="SMART" id="SM00852"/>
    </source>
</evidence>
<comment type="pathway">
    <text evidence="2 6">Cofactor biosynthesis; molybdopterin biosynthesis.</text>
</comment>
<evidence type="ECO:0000256" key="3">
    <source>
        <dbReference type="ARBA" id="ARBA00010763"/>
    </source>
</evidence>
<dbReference type="Gene3D" id="2.170.190.11">
    <property type="entry name" value="Molybdopterin biosynthesis moea protein, domain 3"/>
    <property type="match status" value="1"/>
</dbReference>
<dbReference type="Gene3D" id="3.40.980.10">
    <property type="entry name" value="MoaB/Mog-like domain"/>
    <property type="match status" value="1"/>
</dbReference>
<keyword evidence="4 6" id="KW-0501">Molybdenum cofactor biosynthesis</keyword>
<keyword evidence="9" id="KW-1185">Reference proteome</keyword>
<comment type="catalytic activity">
    <reaction evidence="5">
        <text>adenylyl-molybdopterin + molybdate = Mo-molybdopterin + AMP + H(+)</text>
        <dbReference type="Rhea" id="RHEA:35047"/>
        <dbReference type="ChEBI" id="CHEBI:15378"/>
        <dbReference type="ChEBI" id="CHEBI:36264"/>
        <dbReference type="ChEBI" id="CHEBI:62727"/>
        <dbReference type="ChEBI" id="CHEBI:71302"/>
        <dbReference type="ChEBI" id="CHEBI:456215"/>
        <dbReference type="EC" id="2.10.1.1"/>
    </reaction>
</comment>
<dbReference type="SUPFAM" id="SSF53218">
    <property type="entry name" value="Molybdenum cofactor biosynthesis proteins"/>
    <property type="match status" value="1"/>
</dbReference>
<dbReference type="HOGENOM" id="CLU_010186_7_0_0"/>
<feature type="domain" description="MoaB/Mog" evidence="7">
    <location>
        <begin position="176"/>
        <end position="314"/>
    </location>
</feature>
<dbReference type="Pfam" id="PF00994">
    <property type="entry name" value="MoCF_biosynth"/>
    <property type="match status" value="1"/>
</dbReference>
<comment type="cofactor">
    <cofactor evidence="6">
        <name>Mg(2+)</name>
        <dbReference type="ChEBI" id="CHEBI:18420"/>
    </cofactor>
</comment>
<dbReference type="InterPro" id="IPR038987">
    <property type="entry name" value="MoeA-like"/>
</dbReference>
<dbReference type="EMBL" id="CP002444">
    <property type="protein sequence ID" value="ADU96752.1"/>
    <property type="molecule type" value="Genomic_DNA"/>
</dbReference>
<dbReference type="SUPFAM" id="SSF63882">
    <property type="entry name" value="MoeA N-terminal region -like"/>
    <property type="match status" value="1"/>
</dbReference>
<sequence length="401" mass="43263">MKVTREEALRLILSHVKPVGKEVKTLHECYGRVLGENLFSPEELPNADLSAVDGFAVVSSSCRELPAELKVVETVEAGKEPVAPIGPGEAAFVMTGGIVPEGADAVVRVEDTLQKGSSVVIEKAVKPGQLINYRGSEAKKGEKILSEGELLTPRKVALIAHVGIYTVKVFRRPKVALITTGNEILEPYHSSKPGAARNTNYYLLKGLLESEGVETVYMGTVEDSPEKLKTVIEEAAENADLVVTTGGISKGKFDFVKRAVPELGFKVFFNSTNIRPGRPLLFAVKEGKTLIGLPGYPAATTVNALEFLLPAVRKLAGRSDVENRYIKATAAEKLHSREGRVDFVRVTIHQENGKITVKNAGSQQTANYTSMALCDGLAVVEAHRGEVKAGEQVEVLPLSWP</sequence>
<gene>
    <name evidence="8" type="ordered locus">Theam_0785</name>
</gene>
<evidence type="ECO:0000256" key="6">
    <source>
        <dbReference type="RuleBase" id="RU365090"/>
    </source>
</evidence>
<dbReference type="Proteomes" id="UP000006362">
    <property type="component" value="Chromosome"/>
</dbReference>
<dbReference type="KEGG" id="tam:Theam_0785"/>
<name>E8T6G8_THEA1</name>
<dbReference type="InterPro" id="IPR036425">
    <property type="entry name" value="MoaB/Mog-like_dom_sf"/>
</dbReference>
<dbReference type="PANTHER" id="PTHR10192">
    <property type="entry name" value="MOLYBDOPTERIN BIOSYNTHESIS PROTEIN"/>
    <property type="match status" value="1"/>
</dbReference>
<dbReference type="NCBIfam" id="TIGR00177">
    <property type="entry name" value="molyb_syn"/>
    <property type="match status" value="1"/>
</dbReference>
<dbReference type="InterPro" id="IPR036135">
    <property type="entry name" value="MoeA_linker/N_sf"/>
</dbReference>
<dbReference type="Gene3D" id="2.40.340.10">
    <property type="entry name" value="MoeA, C-terminal, domain IV"/>
    <property type="match status" value="1"/>
</dbReference>
<keyword evidence="6" id="KW-0808">Transferase</keyword>
<reference evidence="8" key="1">
    <citation type="submission" date="2011-01" db="EMBL/GenBank/DDBJ databases">
        <title>Complete sequence of chromosome of Thermovibrio ammonificans HB-1.</title>
        <authorList>
            <consortium name="US DOE Joint Genome Institute"/>
            <person name="Lucas S."/>
            <person name="Copeland A."/>
            <person name="Lapidus A."/>
            <person name="Cheng J.-F."/>
            <person name="Goodwin L."/>
            <person name="Pitluck S."/>
            <person name="Davenport K."/>
            <person name="Detter J.C."/>
            <person name="Han C."/>
            <person name="Tapia R."/>
            <person name="Land M."/>
            <person name="Hauser L."/>
            <person name="Kyrpides N."/>
            <person name="Ivanova N."/>
            <person name="Ovchinnikova G."/>
            <person name="Vetriani C."/>
            <person name="Woyke T."/>
        </authorList>
    </citation>
    <scope>NUCLEOTIDE SEQUENCE [LARGE SCALE GENOMIC DNA]</scope>
    <source>
        <strain evidence="8">HB-1</strain>
    </source>
</reference>
<evidence type="ECO:0000256" key="2">
    <source>
        <dbReference type="ARBA" id="ARBA00005046"/>
    </source>
</evidence>
<dbReference type="AlphaFoldDB" id="E8T6G8"/>
<dbReference type="eggNOG" id="COG0303">
    <property type="taxonomic scope" value="Bacteria"/>
</dbReference>
<dbReference type="InterPro" id="IPR036688">
    <property type="entry name" value="MoeA_C_domain_IV_sf"/>
</dbReference>
<dbReference type="PANTHER" id="PTHR10192:SF5">
    <property type="entry name" value="GEPHYRIN"/>
    <property type="match status" value="1"/>
</dbReference>
<dbReference type="UniPathway" id="UPA00344"/>
<keyword evidence="6" id="KW-0460">Magnesium</keyword>
<dbReference type="Pfam" id="PF03454">
    <property type="entry name" value="MoeA_C"/>
    <property type="match status" value="1"/>
</dbReference>
<dbReference type="SMART" id="SM00852">
    <property type="entry name" value="MoCF_biosynth"/>
    <property type="match status" value="1"/>
</dbReference>
<dbReference type="GO" id="GO:0006777">
    <property type="term" value="P:Mo-molybdopterin cofactor biosynthetic process"/>
    <property type="evidence" value="ECO:0007669"/>
    <property type="project" value="UniProtKB-UniRule"/>
</dbReference>
<dbReference type="SUPFAM" id="SSF63867">
    <property type="entry name" value="MoeA C-terminal domain-like"/>
    <property type="match status" value="1"/>
</dbReference>
<dbReference type="RefSeq" id="WP_013537538.1">
    <property type="nucleotide sequence ID" value="NC_014926.1"/>
</dbReference>
<comment type="similarity">
    <text evidence="3 6">Belongs to the MoeA family.</text>
</comment>
<dbReference type="STRING" id="648996.Theam_0785"/>
<evidence type="ECO:0000313" key="9">
    <source>
        <dbReference type="Proteomes" id="UP000006362"/>
    </source>
</evidence>
<proteinExistence type="inferred from homology"/>
<keyword evidence="6" id="KW-0479">Metal-binding</keyword>
<evidence type="ECO:0000256" key="5">
    <source>
        <dbReference type="ARBA" id="ARBA00047317"/>
    </source>
</evidence>
<dbReference type="Gene3D" id="3.90.105.10">
    <property type="entry name" value="Molybdopterin biosynthesis moea protein, domain 2"/>
    <property type="match status" value="1"/>
</dbReference>
<keyword evidence="6" id="KW-0500">Molybdenum</keyword>
<dbReference type="GO" id="GO:0046872">
    <property type="term" value="F:metal ion binding"/>
    <property type="evidence" value="ECO:0007669"/>
    <property type="project" value="UniProtKB-UniRule"/>
</dbReference>
<protein>
    <recommendedName>
        <fullName evidence="6">Molybdopterin molybdenumtransferase</fullName>
        <ecNumber evidence="6">2.10.1.1</ecNumber>
    </recommendedName>
</protein>
<dbReference type="Pfam" id="PF03453">
    <property type="entry name" value="MoeA_N"/>
    <property type="match status" value="1"/>
</dbReference>
<accession>E8T6G8</accession>
<dbReference type="NCBIfam" id="NF045515">
    <property type="entry name" value="Glp_gephyrin"/>
    <property type="match status" value="1"/>
</dbReference>
<dbReference type="CDD" id="cd00887">
    <property type="entry name" value="MoeA"/>
    <property type="match status" value="1"/>
</dbReference>
<organism evidence="8 9">
    <name type="scientific">Thermovibrio ammonificans (strain DSM 15698 / JCM 12110 / HB-1)</name>
    <dbReference type="NCBI Taxonomy" id="648996"/>
    <lineage>
        <taxon>Bacteria</taxon>
        <taxon>Pseudomonadati</taxon>
        <taxon>Aquificota</taxon>
        <taxon>Aquificia</taxon>
        <taxon>Desulfurobacteriales</taxon>
        <taxon>Desulfurobacteriaceae</taxon>
        <taxon>Thermovibrio</taxon>
    </lineage>
</organism>
<evidence type="ECO:0000313" key="8">
    <source>
        <dbReference type="EMBL" id="ADU96752.1"/>
    </source>
</evidence>
<dbReference type="GO" id="GO:0005829">
    <property type="term" value="C:cytosol"/>
    <property type="evidence" value="ECO:0007669"/>
    <property type="project" value="TreeGrafter"/>
</dbReference>
<dbReference type="GO" id="GO:0061599">
    <property type="term" value="F:molybdopterin molybdotransferase activity"/>
    <property type="evidence" value="ECO:0007669"/>
    <property type="project" value="UniProtKB-UniRule"/>
</dbReference>
<dbReference type="InterPro" id="IPR001453">
    <property type="entry name" value="MoaB/Mog_dom"/>
</dbReference>
<dbReference type="EC" id="2.10.1.1" evidence="6"/>
<evidence type="ECO:0000256" key="4">
    <source>
        <dbReference type="ARBA" id="ARBA00023150"/>
    </source>
</evidence>